<protein>
    <recommendedName>
        <fullName evidence="3">HEPN domain-containing protein</fullName>
    </recommendedName>
</protein>
<organism evidence="1 2">
    <name type="scientific">Vibrio nigripulchritudo SOn1</name>
    <dbReference type="NCBI Taxonomy" id="1238450"/>
    <lineage>
        <taxon>Bacteria</taxon>
        <taxon>Pseudomonadati</taxon>
        <taxon>Pseudomonadota</taxon>
        <taxon>Gammaproteobacteria</taxon>
        <taxon>Vibrionales</taxon>
        <taxon>Vibrionaceae</taxon>
        <taxon>Vibrio</taxon>
    </lineage>
</organism>
<comment type="caution">
    <text evidence="1">The sequence shown here is derived from an EMBL/GenBank/DDBJ whole genome shotgun (WGS) entry which is preliminary data.</text>
</comment>
<gene>
    <name evidence="1" type="ORF">VIBNISOn1_1050032</name>
</gene>
<reference evidence="1 2" key="1">
    <citation type="journal article" date="2013" name="ISME J.">
        <title>Comparative genomics of pathogenic lineages of Vibrio nigripulchritudo identifies virulence-associated traits.</title>
        <authorList>
            <person name="Goudenege D."/>
            <person name="Labreuche Y."/>
            <person name="Krin E."/>
            <person name="Ansquer D."/>
            <person name="Mangenot S."/>
            <person name="Calteau A."/>
            <person name="Medigue C."/>
            <person name="Mazel D."/>
            <person name="Polz M.F."/>
            <person name="Le Roux F."/>
        </authorList>
    </citation>
    <scope>NUCLEOTIDE SEQUENCE [LARGE SCALE GENOMIC DNA]</scope>
    <source>
        <strain evidence="1 2">SOn1</strain>
    </source>
</reference>
<dbReference type="EMBL" id="CAOF01000008">
    <property type="protein sequence ID" value="CCO44206.1"/>
    <property type="molecule type" value="Genomic_DNA"/>
</dbReference>
<sequence length="243" mass="28600">MSYVNGNINYWCERYNRTEQDLFNAAELYLRVANLVYAASRERILNRCFDYKFASNNSQVIRDKVKRTLDKGLSSCIKFGSDQSIDMLGNAIRTLGLKKQPKAKGICRNISMSDYLLLSDFNYFIAQKLFNNPFLNDTFELRNAVWDLVQYLLLLDTLEHGFEKESMNKISYHLVSTKEPQFFDNGYPLDFFVHDREFSNRNKRTVIACYQDRISTWIYSGIDAFRRAKEDSMEGDKLIFENY</sequence>
<dbReference type="RefSeq" id="WP_022610137.1">
    <property type="nucleotide sequence ID" value="NZ_LK391965.1"/>
</dbReference>
<proteinExistence type="predicted"/>
<evidence type="ECO:0000313" key="1">
    <source>
        <dbReference type="EMBL" id="CCO44206.1"/>
    </source>
</evidence>
<evidence type="ECO:0008006" key="3">
    <source>
        <dbReference type="Google" id="ProtNLM"/>
    </source>
</evidence>
<dbReference type="Proteomes" id="UP000018211">
    <property type="component" value="Unassembled WGS sequence"/>
</dbReference>
<accession>A0AAV2VI41</accession>
<dbReference type="AlphaFoldDB" id="A0AAV2VI41"/>
<evidence type="ECO:0000313" key="2">
    <source>
        <dbReference type="Proteomes" id="UP000018211"/>
    </source>
</evidence>
<name>A0AAV2VI41_9VIBR</name>